<dbReference type="Pfam" id="PF14559">
    <property type="entry name" value="TPR_19"/>
    <property type="match status" value="1"/>
</dbReference>
<gene>
    <name evidence="1" type="ORF">EOD73_17360</name>
</gene>
<dbReference type="Proteomes" id="UP000288587">
    <property type="component" value="Unassembled WGS sequence"/>
</dbReference>
<evidence type="ECO:0000313" key="1">
    <source>
        <dbReference type="EMBL" id="RVT82497.1"/>
    </source>
</evidence>
<keyword evidence="2" id="KW-1185">Reference proteome</keyword>
<name>A0A3S2URC5_9BURK</name>
<dbReference type="SUPFAM" id="SSF48452">
    <property type="entry name" value="TPR-like"/>
    <property type="match status" value="1"/>
</dbReference>
<protein>
    <submittedName>
        <fullName evidence="1">Tetratricopeptide repeat protein</fullName>
    </submittedName>
</protein>
<dbReference type="AlphaFoldDB" id="A0A3S2URC5"/>
<accession>A0A3S2URC5</accession>
<dbReference type="OrthoDB" id="8900405at2"/>
<organism evidence="1 2">
    <name type="scientific">Inhella crocodyli</name>
    <dbReference type="NCBI Taxonomy" id="2499851"/>
    <lineage>
        <taxon>Bacteria</taxon>
        <taxon>Pseudomonadati</taxon>
        <taxon>Pseudomonadota</taxon>
        <taxon>Betaproteobacteria</taxon>
        <taxon>Burkholderiales</taxon>
        <taxon>Sphaerotilaceae</taxon>
        <taxon>Inhella</taxon>
    </lineage>
</organism>
<dbReference type="InterPro" id="IPR011990">
    <property type="entry name" value="TPR-like_helical_dom_sf"/>
</dbReference>
<sequence length="168" mass="17700">MSLSMQNPSQDLARRVAAAGVVAAPGQSMTEAMALLAAARNAAYAEAARGQLGRSVSLLLRAMNTQPMSFELQSDMAAMLLSAGEYAHAARYARDALALQPHHGPSLYALGFALSGLGEAAEASAALRKLLRGKAKQSLMAEAPDLLPLVKTELARIQRLTRQTQKSA</sequence>
<dbReference type="Gene3D" id="1.25.40.10">
    <property type="entry name" value="Tetratricopeptide repeat domain"/>
    <property type="match status" value="1"/>
</dbReference>
<proteinExistence type="predicted"/>
<evidence type="ECO:0000313" key="2">
    <source>
        <dbReference type="Proteomes" id="UP000288587"/>
    </source>
</evidence>
<reference evidence="1 2" key="1">
    <citation type="submission" date="2019-01" db="EMBL/GenBank/DDBJ databases">
        <authorList>
            <person name="Chen W.-M."/>
        </authorList>
    </citation>
    <scope>NUCLEOTIDE SEQUENCE [LARGE SCALE GENOMIC DNA]</scope>
    <source>
        <strain evidence="1 2">CCP-18</strain>
    </source>
</reference>
<dbReference type="EMBL" id="SACM01000006">
    <property type="protein sequence ID" value="RVT82497.1"/>
    <property type="molecule type" value="Genomic_DNA"/>
</dbReference>
<comment type="caution">
    <text evidence="1">The sequence shown here is derived from an EMBL/GenBank/DDBJ whole genome shotgun (WGS) entry which is preliminary data.</text>
</comment>